<keyword evidence="1" id="KW-1133">Transmembrane helix</keyword>
<keyword evidence="1" id="KW-0472">Membrane</keyword>
<organism evidence="2">
    <name type="scientific">Staphylococcus phage 184DA</name>
    <dbReference type="NCBI Taxonomy" id="3110532"/>
    <lineage>
        <taxon>Viruses</taxon>
        <taxon>Duplodnaviria</taxon>
        <taxon>Heunggongvirae</taxon>
        <taxon>Uroviricota</taxon>
        <taxon>Caudoviricetes</taxon>
    </lineage>
</organism>
<accession>A0AAU6MX02</accession>
<dbReference type="EMBL" id="OR885926">
    <property type="protein sequence ID" value="WVX90870.1"/>
    <property type="molecule type" value="Genomic_DNA"/>
</dbReference>
<evidence type="ECO:0000256" key="1">
    <source>
        <dbReference type="SAM" id="Phobius"/>
    </source>
</evidence>
<reference evidence="2" key="1">
    <citation type="submission" date="2023-11" db="EMBL/GenBank/DDBJ databases">
        <title>Characterization of a newly isolated phage infecting non-aureus staphylococci isolated from bovine mastitis.</title>
        <authorList>
            <person name="Wanecka A."/>
            <person name="Marynowska M."/>
            <person name="Wesolowski W."/>
            <person name="Bloch S."/>
            <person name="Nejman-Falenczyk B."/>
            <person name="Neumann J."/>
            <person name="Krol J."/>
            <person name="Florek M."/>
            <person name="Ulanicki K."/>
            <person name="Napierala A."/>
            <person name="Twardon J."/>
            <person name="Wolska B."/>
            <person name="Porebska J."/>
            <person name="Ziubrzycka A."/>
            <person name="Czeretowicz I."/>
            <person name="Benisz M."/>
        </authorList>
    </citation>
    <scope>NUCLEOTIDE SEQUENCE</scope>
</reference>
<evidence type="ECO:0000313" key="2">
    <source>
        <dbReference type="EMBL" id="WVX90639.1"/>
    </source>
</evidence>
<feature type="transmembrane region" description="Helical" evidence="1">
    <location>
        <begin position="38"/>
        <end position="59"/>
    </location>
</feature>
<protein>
    <submittedName>
        <fullName evidence="2">Membrane protein</fullName>
    </submittedName>
</protein>
<proteinExistence type="predicted"/>
<feature type="transmembrane region" description="Helical" evidence="1">
    <location>
        <begin position="83"/>
        <end position="106"/>
    </location>
</feature>
<sequence>MKLEDKLLERVDILAEKMNNVSSHLWDSMIKYEVTKGILEVGFGILIIIATIALVRWFIKEKGKGVDGLFYELAPYGKSETGLGIILSVITCMSVISSFFCFIFIIPNGILHITSPEIYAIKDIISEINNSK</sequence>
<gene>
    <name evidence="3" type="ORF">184DA_266</name>
    <name evidence="2" type="ORF">184DA_33</name>
</gene>
<dbReference type="EMBL" id="OR885926">
    <property type="protein sequence ID" value="WVX90639.1"/>
    <property type="molecule type" value="Genomic_DNA"/>
</dbReference>
<keyword evidence="1" id="KW-0812">Transmembrane</keyword>
<evidence type="ECO:0000313" key="3">
    <source>
        <dbReference type="EMBL" id="WVX90870.1"/>
    </source>
</evidence>
<name>A0AAU6MX02_9CAUD</name>